<keyword evidence="5" id="KW-1015">Disulfide bond</keyword>
<dbReference type="GO" id="GO:0008745">
    <property type="term" value="F:N-acetylmuramoyl-L-alanine amidase activity"/>
    <property type="evidence" value="ECO:0007669"/>
    <property type="project" value="InterPro"/>
</dbReference>
<dbReference type="Gene3D" id="3.40.80.10">
    <property type="entry name" value="Peptidoglycan recognition protein-like"/>
    <property type="match status" value="1"/>
</dbReference>
<keyword evidence="2 6" id="KW-0399">Innate immunity</keyword>
<evidence type="ECO:0000256" key="1">
    <source>
        <dbReference type="ARBA" id="ARBA00007553"/>
    </source>
</evidence>
<evidence type="ECO:0000256" key="7">
    <source>
        <dbReference type="PIRSR" id="PIRSR037945-1"/>
    </source>
</evidence>
<feature type="disulfide bond" evidence="7">
    <location>
        <begin position="75"/>
        <end position="81"/>
    </location>
</feature>
<keyword evidence="4 6" id="KW-0391">Immunity</keyword>
<dbReference type="GO" id="GO:0009253">
    <property type="term" value="P:peptidoglycan catabolic process"/>
    <property type="evidence" value="ECO:0007669"/>
    <property type="project" value="InterPro"/>
</dbReference>
<name>A0A1B6JT27_9HEMI</name>
<feature type="domain" description="N-acetylmuramoyl-L-alanine amidase" evidence="8">
    <location>
        <begin position="50"/>
        <end position="186"/>
    </location>
</feature>
<organism evidence="10">
    <name type="scientific">Homalodisca liturata</name>
    <dbReference type="NCBI Taxonomy" id="320908"/>
    <lineage>
        <taxon>Eukaryota</taxon>
        <taxon>Metazoa</taxon>
        <taxon>Ecdysozoa</taxon>
        <taxon>Arthropoda</taxon>
        <taxon>Hexapoda</taxon>
        <taxon>Insecta</taxon>
        <taxon>Pterygota</taxon>
        <taxon>Neoptera</taxon>
        <taxon>Paraneoptera</taxon>
        <taxon>Hemiptera</taxon>
        <taxon>Auchenorrhyncha</taxon>
        <taxon>Membracoidea</taxon>
        <taxon>Cicadellidae</taxon>
        <taxon>Cicadellinae</taxon>
        <taxon>Proconiini</taxon>
        <taxon>Homalodisca</taxon>
    </lineage>
</organism>
<evidence type="ECO:0000256" key="4">
    <source>
        <dbReference type="ARBA" id="ARBA00022859"/>
    </source>
</evidence>
<dbReference type="AlphaFoldDB" id="A0A1B6JT27"/>
<evidence type="ECO:0000313" key="10">
    <source>
        <dbReference type="EMBL" id="JAT02379.1"/>
    </source>
</evidence>
<dbReference type="Pfam" id="PF01510">
    <property type="entry name" value="Amidase_2"/>
    <property type="match status" value="1"/>
</dbReference>
<dbReference type="EMBL" id="GECU01005328">
    <property type="protein sequence ID" value="JAT02379.1"/>
    <property type="molecule type" value="Transcribed_RNA"/>
</dbReference>
<dbReference type="InterPro" id="IPR015510">
    <property type="entry name" value="PGRP"/>
</dbReference>
<reference evidence="10" key="1">
    <citation type="submission" date="2015-11" db="EMBL/GenBank/DDBJ databases">
        <title>De novo transcriptome assembly of four potential Pierce s Disease insect vectors from Arizona vineyards.</title>
        <authorList>
            <person name="Tassone E.E."/>
        </authorList>
    </citation>
    <scope>NUCLEOTIDE SEQUENCE</scope>
</reference>
<dbReference type="CDD" id="cd06583">
    <property type="entry name" value="PGRP"/>
    <property type="match status" value="1"/>
</dbReference>
<evidence type="ECO:0000259" key="8">
    <source>
        <dbReference type="SMART" id="SM00644"/>
    </source>
</evidence>
<dbReference type="SUPFAM" id="SSF55846">
    <property type="entry name" value="N-acetylmuramoyl-L-alanine amidase-like"/>
    <property type="match status" value="1"/>
</dbReference>
<evidence type="ECO:0000256" key="6">
    <source>
        <dbReference type="PIRNR" id="PIRNR037945"/>
    </source>
</evidence>
<dbReference type="InterPro" id="IPR036505">
    <property type="entry name" value="Amidase/PGRP_sf"/>
</dbReference>
<dbReference type="PIRSF" id="PIRSF037945">
    <property type="entry name" value="PGRPs"/>
    <property type="match status" value="1"/>
</dbReference>
<sequence>MPPLGPVLALALVLAAILTLSVTFIVAASSYLHEPSCPPIVSREEWGARLPKKRQDLTTPVPLVIIHHTYSPPACHSLEDCKKALVEIQNFHMNDRGWDDIAYNFLVGDEYLFMGRGWQTVGAHAKGFNNNSIGICFIGDYREEIPSPRMLILGSALIKFGIDNHFISANYKLIGHRQVRNTECPGEAFYNVIKTASSWGPMDNSPPPSNVTGNQGGS</sequence>
<evidence type="ECO:0000256" key="3">
    <source>
        <dbReference type="ARBA" id="ARBA00022729"/>
    </source>
</evidence>
<dbReference type="SMART" id="SM00701">
    <property type="entry name" value="PGRP"/>
    <property type="match status" value="1"/>
</dbReference>
<dbReference type="SMART" id="SM00644">
    <property type="entry name" value="Ami_2"/>
    <property type="match status" value="1"/>
</dbReference>
<gene>
    <name evidence="10" type="ORF">g.15632</name>
</gene>
<dbReference type="InterPro" id="IPR006619">
    <property type="entry name" value="PGRP_domain_met/bac"/>
</dbReference>
<dbReference type="InterPro" id="IPR002502">
    <property type="entry name" value="Amidase_domain"/>
</dbReference>
<proteinExistence type="inferred from homology"/>
<dbReference type="InterPro" id="IPR017331">
    <property type="entry name" value="Peptidoglycan_recognition"/>
</dbReference>
<evidence type="ECO:0000256" key="2">
    <source>
        <dbReference type="ARBA" id="ARBA00022588"/>
    </source>
</evidence>
<feature type="domain" description="Peptidoglycan recognition protein family" evidence="9">
    <location>
        <begin position="38"/>
        <end position="180"/>
    </location>
</feature>
<dbReference type="FunFam" id="3.40.80.10:FF:000001">
    <property type="entry name" value="Peptidoglycan recognition protein 1"/>
    <property type="match status" value="1"/>
</dbReference>
<evidence type="ECO:0000256" key="5">
    <source>
        <dbReference type="ARBA" id="ARBA00023157"/>
    </source>
</evidence>
<dbReference type="PANTHER" id="PTHR11022:SF41">
    <property type="entry name" value="PEPTIDOGLYCAN-RECOGNITION PROTEIN LC-RELATED"/>
    <property type="match status" value="1"/>
</dbReference>
<dbReference type="PANTHER" id="PTHR11022">
    <property type="entry name" value="PEPTIDOGLYCAN RECOGNITION PROTEIN"/>
    <property type="match status" value="1"/>
</dbReference>
<evidence type="ECO:0000259" key="9">
    <source>
        <dbReference type="SMART" id="SM00701"/>
    </source>
</evidence>
<accession>A0A1B6JT27</accession>
<comment type="similarity">
    <text evidence="1 6">Belongs to the N-acetylmuramoyl-L-alanine amidase 2 family.</text>
</comment>
<dbReference type="GO" id="GO:0008270">
    <property type="term" value="F:zinc ion binding"/>
    <property type="evidence" value="ECO:0007669"/>
    <property type="project" value="InterPro"/>
</dbReference>
<keyword evidence="3" id="KW-0732">Signal</keyword>
<protein>
    <recommendedName>
        <fullName evidence="6">Peptidoglycan-recognition protein</fullName>
    </recommendedName>
</protein>
<dbReference type="GO" id="GO:0045087">
    <property type="term" value="P:innate immune response"/>
    <property type="evidence" value="ECO:0007669"/>
    <property type="project" value="UniProtKB-KW"/>
</dbReference>
<dbReference type="GO" id="GO:0042834">
    <property type="term" value="F:peptidoglycan binding"/>
    <property type="evidence" value="ECO:0007669"/>
    <property type="project" value="InterPro"/>
</dbReference>